<accession>V5C090</accession>
<keyword evidence="1" id="KW-0812">Transmembrane</keyword>
<dbReference type="OrthoDB" id="9152852at2"/>
<feature type="transmembrane region" description="Helical" evidence="1">
    <location>
        <begin position="32"/>
        <end position="49"/>
    </location>
</feature>
<dbReference type="EMBL" id="AYLO01000018">
    <property type="protein sequence ID" value="ESS73494.1"/>
    <property type="molecule type" value="Genomic_DNA"/>
</dbReference>
<evidence type="ECO:0000313" key="3">
    <source>
        <dbReference type="Proteomes" id="UP000017842"/>
    </source>
</evidence>
<dbReference type="Proteomes" id="UP000017842">
    <property type="component" value="Unassembled WGS sequence"/>
</dbReference>
<name>V5C090_9GAMM</name>
<gene>
    <name evidence="2" type="ORF">MGMO_18c00020</name>
</gene>
<keyword evidence="1" id="KW-1133">Transmembrane helix</keyword>
<feature type="transmembrane region" description="Helical" evidence="1">
    <location>
        <begin position="120"/>
        <end position="141"/>
    </location>
</feature>
<keyword evidence="1" id="KW-0472">Membrane</keyword>
<reference evidence="2 3" key="1">
    <citation type="journal article" date="2013" name="Genome Announc.">
        <title>Draft Genome Sequence of the Methanotrophic Gammaproteobacterium Methyloglobulus morosus DSM 22980 Strain KoM1.</title>
        <authorList>
            <person name="Poehlein A."/>
            <person name="Deutzmann J.S."/>
            <person name="Daniel R."/>
            <person name="Simeonova D.D."/>
        </authorList>
    </citation>
    <scope>NUCLEOTIDE SEQUENCE [LARGE SCALE GENOMIC DNA]</scope>
    <source>
        <strain evidence="2 3">KoM1</strain>
    </source>
</reference>
<dbReference type="RefSeq" id="WP_023493508.1">
    <property type="nucleotide sequence ID" value="NZ_AYLO01000018.1"/>
</dbReference>
<dbReference type="AlphaFoldDB" id="V5C090"/>
<sequence>MSTISDNSEISTLSRIVRSQVEHEDNLISHRISWLLMSHSFIFSAYATLLVWPPGYPKYEVQIAKLADLIPLLGCASALLVWITVLAAIINTSLLYCFYCEKETPSEQSLEVPPILGNKWTHLFGLSAPALLPPILFYVWWQFI</sequence>
<keyword evidence="3" id="KW-1185">Reference proteome</keyword>
<organism evidence="2 3">
    <name type="scientific">Methyloglobulus morosus KoM1</name>
    <dbReference type="NCBI Taxonomy" id="1116472"/>
    <lineage>
        <taxon>Bacteria</taxon>
        <taxon>Pseudomonadati</taxon>
        <taxon>Pseudomonadota</taxon>
        <taxon>Gammaproteobacteria</taxon>
        <taxon>Methylococcales</taxon>
        <taxon>Methylococcaceae</taxon>
        <taxon>Methyloglobulus</taxon>
    </lineage>
</organism>
<feature type="transmembrane region" description="Helical" evidence="1">
    <location>
        <begin position="69"/>
        <end position="99"/>
    </location>
</feature>
<evidence type="ECO:0000313" key="2">
    <source>
        <dbReference type="EMBL" id="ESS73494.1"/>
    </source>
</evidence>
<proteinExistence type="predicted"/>
<protein>
    <submittedName>
        <fullName evidence="2">Uncharacterized protein</fullName>
    </submittedName>
</protein>
<comment type="caution">
    <text evidence="2">The sequence shown here is derived from an EMBL/GenBank/DDBJ whole genome shotgun (WGS) entry which is preliminary data.</text>
</comment>
<evidence type="ECO:0000256" key="1">
    <source>
        <dbReference type="SAM" id="Phobius"/>
    </source>
</evidence>